<dbReference type="EMBL" id="RSCJ01000003">
    <property type="protein sequence ID" value="RUR85112.1"/>
    <property type="molecule type" value="Genomic_DNA"/>
</dbReference>
<dbReference type="PANTHER" id="PTHR43861">
    <property type="entry name" value="TRANS-ACONITATE 2-METHYLTRANSFERASE-RELATED"/>
    <property type="match status" value="1"/>
</dbReference>
<dbReference type="SUPFAM" id="SSF53335">
    <property type="entry name" value="S-adenosyl-L-methionine-dependent methyltransferases"/>
    <property type="match status" value="1"/>
</dbReference>
<dbReference type="GO" id="GO:0008168">
    <property type="term" value="F:methyltransferase activity"/>
    <property type="evidence" value="ECO:0007669"/>
    <property type="project" value="UniProtKB-KW"/>
</dbReference>
<evidence type="ECO:0000259" key="1">
    <source>
        <dbReference type="Pfam" id="PF13847"/>
    </source>
</evidence>
<keyword evidence="3" id="KW-1185">Reference proteome</keyword>
<feature type="domain" description="Methyltransferase" evidence="1">
    <location>
        <begin position="41"/>
        <end position="149"/>
    </location>
</feature>
<dbReference type="CDD" id="cd02440">
    <property type="entry name" value="AdoMet_MTases"/>
    <property type="match status" value="1"/>
</dbReference>
<dbReference type="Pfam" id="PF13847">
    <property type="entry name" value="Methyltransf_31"/>
    <property type="match status" value="1"/>
</dbReference>
<dbReference type="GO" id="GO:0032259">
    <property type="term" value="P:methylation"/>
    <property type="evidence" value="ECO:0007669"/>
    <property type="project" value="UniProtKB-KW"/>
</dbReference>
<sequence>MTQDDRYTLATGELGAYRLEILNRIHMPHTEFLLGRVGLRQGMQVADIGCGTGNVSNWLAQQVGSSGLVLSVDSSSAQLQQAQRNAEALTLNNIKFVEASAYKTGLPYNSFDLVYCRFLLMHLTRPADAVDEMRSLLKPNGVLVCEEADFSCVFCDPPSPAYNRRFELFLALSDIRNQNFRMGIRLYRIFQEVGLTVSEVSMYQPTIIRGEEKRLVDLTLSEAADAFIEAGLTTREEIDKMVAQIKTLATGENTVFGIPRVTQIWARK</sequence>
<proteinExistence type="predicted"/>
<dbReference type="InterPro" id="IPR029063">
    <property type="entry name" value="SAM-dependent_MTases_sf"/>
</dbReference>
<dbReference type="STRING" id="211165.GCA_000317285_04433"/>
<keyword evidence="2" id="KW-0808">Transferase</keyword>
<keyword evidence="2" id="KW-0489">Methyltransferase</keyword>
<dbReference type="InterPro" id="IPR025714">
    <property type="entry name" value="Methyltranfer_dom"/>
</dbReference>
<dbReference type="PANTHER" id="PTHR43861:SF1">
    <property type="entry name" value="TRANS-ACONITATE 2-METHYLTRANSFERASE"/>
    <property type="match status" value="1"/>
</dbReference>
<dbReference type="RefSeq" id="WP_016875009.1">
    <property type="nucleotide sequence ID" value="NZ_AJLN01000107.1"/>
</dbReference>
<evidence type="ECO:0000313" key="3">
    <source>
        <dbReference type="Proteomes" id="UP000268857"/>
    </source>
</evidence>
<organism evidence="2 3">
    <name type="scientific">Chlorogloeopsis fritschii PCC 6912</name>
    <dbReference type="NCBI Taxonomy" id="211165"/>
    <lineage>
        <taxon>Bacteria</taxon>
        <taxon>Bacillati</taxon>
        <taxon>Cyanobacteriota</taxon>
        <taxon>Cyanophyceae</taxon>
        <taxon>Nostocales</taxon>
        <taxon>Chlorogloeopsidaceae</taxon>
        <taxon>Chlorogloeopsis</taxon>
    </lineage>
</organism>
<name>A0A433NP35_CHLFR</name>
<reference evidence="2 3" key="1">
    <citation type="journal article" date="2019" name="Genome Biol. Evol.">
        <title>Day and night: Metabolic profiles and evolutionary relationships of six axenic non-marine cyanobacteria.</title>
        <authorList>
            <person name="Will S.E."/>
            <person name="Henke P."/>
            <person name="Boedeker C."/>
            <person name="Huang S."/>
            <person name="Brinkmann H."/>
            <person name="Rohde M."/>
            <person name="Jarek M."/>
            <person name="Friedl T."/>
            <person name="Seufert S."/>
            <person name="Schumacher M."/>
            <person name="Overmann J."/>
            <person name="Neumann-Schaal M."/>
            <person name="Petersen J."/>
        </authorList>
    </citation>
    <scope>NUCLEOTIDE SEQUENCE [LARGE SCALE GENOMIC DNA]</scope>
    <source>
        <strain evidence="2 3">PCC 6912</strain>
    </source>
</reference>
<protein>
    <submittedName>
        <fullName evidence="2">Methyltransferase</fullName>
    </submittedName>
</protein>
<dbReference type="Gene3D" id="3.40.50.150">
    <property type="entry name" value="Vaccinia Virus protein VP39"/>
    <property type="match status" value="1"/>
</dbReference>
<evidence type="ECO:0000313" key="2">
    <source>
        <dbReference type="EMBL" id="RUR85112.1"/>
    </source>
</evidence>
<dbReference type="OrthoDB" id="9770485at2"/>
<gene>
    <name evidence="2" type="ORF">PCC6912_12280</name>
</gene>
<dbReference type="AlphaFoldDB" id="A0A433NP35"/>
<dbReference type="Proteomes" id="UP000268857">
    <property type="component" value="Unassembled WGS sequence"/>
</dbReference>
<accession>A0A433NP35</accession>
<comment type="caution">
    <text evidence="2">The sequence shown here is derived from an EMBL/GenBank/DDBJ whole genome shotgun (WGS) entry which is preliminary data.</text>
</comment>